<proteinExistence type="inferred from homology"/>
<name>A0ABV6KLU3_9BACI</name>
<dbReference type="EMBL" id="JBHLUU010000015">
    <property type="protein sequence ID" value="MFC0474285.1"/>
    <property type="molecule type" value="Genomic_DNA"/>
</dbReference>
<evidence type="ECO:0000256" key="1">
    <source>
        <dbReference type="ARBA" id="ARBA00004651"/>
    </source>
</evidence>
<feature type="transmembrane region" description="Helical" evidence="8">
    <location>
        <begin position="57"/>
        <end position="80"/>
    </location>
</feature>
<evidence type="ECO:0000256" key="7">
    <source>
        <dbReference type="ARBA" id="ARBA00023136"/>
    </source>
</evidence>
<reference evidence="9 10" key="1">
    <citation type="submission" date="2024-09" db="EMBL/GenBank/DDBJ databases">
        <authorList>
            <person name="Sun Q."/>
            <person name="Mori K."/>
        </authorList>
    </citation>
    <scope>NUCLEOTIDE SEQUENCE [LARGE SCALE GENOMIC DNA]</scope>
    <source>
        <strain evidence="9 10">CGMCC 1.9126</strain>
    </source>
</reference>
<comment type="similarity">
    <text evidence="2">Belongs to the MreD family.</text>
</comment>
<evidence type="ECO:0000256" key="3">
    <source>
        <dbReference type="ARBA" id="ARBA00022475"/>
    </source>
</evidence>
<keyword evidence="5" id="KW-0133">Cell shape</keyword>
<evidence type="ECO:0000313" key="10">
    <source>
        <dbReference type="Proteomes" id="UP001589738"/>
    </source>
</evidence>
<dbReference type="Proteomes" id="UP001589738">
    <property type="component" value="Unassembled WGS sequence"/>
</dbReference>
<evidence type="ECO:0000313" key="9">
    <source>
        <dbReference type="EMBL" id="MFC0474285.1"/>
    </source>
</evidence>
<dbReference type="NCBIfam" id="TIGR03426">
    <property type="entry name" value="shape_MreD"/>
    <property type="match status" value="1"/>
</dbReference>
<dbReference type="InterPro" id="IPR007227">
    <property type="entry name" value="Cell_shape_determining_MreD"/>
</dbReference>
<keyword evidence="6 8" id="KW-1133">Transmembrane helix</keyword>
<keyword evidence="4 8" id="KW-0812">Transmembrane</keyword>
<keyword evidence="3" id="KW-1003">Cell membrane</keyword>
<sequence length="172" mass="20107">MKKLLLPIFVLFFFILESLFVELFSPQLFNSDRIIVPHFLLVVLLFLTVYGGKKQGILYAAIFGLLFDIVYTEVIGIYFFLYPLIAYFVSKTMQLIHNHLVVVSLTSMVGIILLELGVYELNYLLKVTEMAFQTFLQERLYPTLILNLVFTILVSFPLKRQFDKYAEELRNE</sequence>
<feature type="transmembrane region" description="Helical" evidence="8">
    <location>
        <begin position="100"/>
        <end position="119"/>
    </location>
</feature>
<accession>A0ABV6KLU3</accession>
<keyword evidence="7 8" id="KW-0472">Membrane</keyword>
<keyword evidence="10" id="KW-1185">Reference proteome</keyword>
<gene>
    <name evidence="9" type="primary">mreD</name>
    <name evidence="9" type="ORF">ACFFHF_03115</name>
</gene>
<dbReference type="RefSeq" id="WP_340904771.1">
    <property type="nucleotide sequence ID" value="NZ_JBHLUU010000015.1"/>
</dbReference>
<feature type="transmembrane region" description="Helical" evidence="8">
    <location>
        <begin position="140"/>
        <end position="158"/>
    </location>
</feature>
<evidence type="ECO:0000256" key="4">
    <source>
        <dbReference type="ARBA" id="ARBA00022692"/>
    </source>
</evidence>
<organism evidence="9 10">
    <name type="scientific">Robertmurraya beringensis</name>
    <dbReference type="NCBI Taxonomy" id="641660"/>
    <lineage>
        <taxon>Bacteria</taxon>
        <taxon>Bacillati</taxon>
        <taxon>Bacillota</taxon>
        <taxon>Bacilli</taxon>
        <taxon>Bacillales</taxon>
        <taxon>Bacillaceae</taxon>
        <taxon>Robertmurraya</taxon>
    </lineage>
</organism>
<evidence type="ECO:0000256" key="5">
    <source>
        <dbReference type="ARBA" id="ARBA00022960"/>
    </source>
</evidence>
<protein>
    <submittedName>
        <fullName evidence="9">Rod shape-determining protein MreD</fullName>
    </submittedName>
</protein>
<dbReference type="Pfam" id="PF04093">
    <property type="entry name" value="MreD"/>
    <property type="match status" value="1"/>
</dbReference>
<evidence type="ECO:0000256" key="6">
    <source>
        <dbReference type="ARBA" id="ARBA00022989"/>
    </source>
</evidence>
<comment type="subcellular location">
    <subcellularLocation>
        <location evidence="1">Cell membrane</location>
        <topology evidence="1">Multi-pass membrane protein</topology>
    </subcellularLocation>
</comment>
<feature type="transmembrane region" description="Helical" evidence="8">
    <location>
        <begin position="34"/>
        <end position="50"/>
    </location>
</feature>
<comment type="caution">
    <text evidence="9">The sequence shown here is derived from an EMBL/GenBank/DDBJ whole genome shotgun (WGS) entry which is preliminary data.</text>
</comment>
<evidence type="ECO:0000256" key="2">
    <source>
        <dbReference type="ARBA" id="ARBA00007776"/>
    </source>
</evidence>
<evidence type="ECO:0000256" key="8">
    <source>
        <dbReference type="SAM" id="Phobius"/>
    </source>
</evidence>